<accession>A0A8J2ZBW1</accession>
<evidence type="ECO:0000313" key="3">
    <source>
        <dbReference type="Proteomes" id="UP000597507"/>
    </source>
</evidence>
<protein>
    <submittedName>
        <fullName evidence="2">Metallophosphoesterase</fullName>
    </submittedName>
</protein>
<proteinExistence type="predicted"/>
<dbReference type="Gene3D" id="3.60.21.10">
    <property type="match status" value="1"/>
</dbReference>
<dbReference type="GO" id="GO:0016791">
    <property type="term" value="F:phosphatase activity"/>
    <property type="evidence" value="ECO:0007669"/>
    <property type="project" value="TreeGrafter"/>
</dbReference>
<comment type="caution">
    <text evidence="2">The sequence shown here is derived from an EMBL/GenBank/DDBJ whole genome shotgun (WGS) entry which is preliminary data.</text>
</comment>
<gene>
    <name evidence="2" type="ORF">GCM10010964_22080</name>
</gene>
<keyword evidence="3" id="KW-1185">Reference proteome</keyword>
<dbReference type="GO" id="GO:0110154">
    <property type="term" value="P:RNA decapping"/>
    <property type="evidence" value="ECO:0007669"/>
    <property type="project" value="TreeGrafter"/>
</dbReference>
<dbReference type="InterPro" id="IPR050126">
    <property type="entry name" value="Ap4A_hydrolase"/>
</dbReference>
<dbReference type="AlphaFoldDB" id="A0A8J2ZBW1"/>
<name>A0A8J2ZBW1_9PROT</name>
<organism evidence="2 3">
    <name type="scientific">Caldovatus sediminis</name>
    <dbReference type="NCBI Taxonomy" id="2041189"/>
    <lineage>
        <taxon>Bacteria</taxon>
        <taxon>Pseudomonadati</taxon>
        <taxon>Pseudomonadota</taxon>
        <taxon>Alphaproteobacteria</taxon>
        <taxon>Acetobacterales</taxon>
        <taxon>Roseomonadaceae</taxon>
        <taxon>Caldovatus</taxon>
    </lineage>
</organism>
<dbReference type="GO" id="GO:0005737">
    <property type="term" value="C:cytoplasm"/>
    <property type="evidence" value="ECO:0007669"/>
    <property type="project" value="TreeGrafter"/>
</dbReference>
<reference evidence="2 3" key="1">
    <citation type="journal article" date="2014" name="Int. J. Syst. Evol. Microbiol.">
        <title>Complete genome sequence of Corynebacterium casei LMG S-19264T (=DSM 44701T), isolated from a smear-ripened cheese.</title>
        <authorList>
            <consortium name="US DOE Joint Genome Institute (JGI-PGF)"/>
            <person name="Walter F."/>
            <person name="Albersmeier A."/>
            <person name="Kalinowski J."/>
            <person name="Ruckert C."/>
        </authorList>
    </citation>
    <scope>NUCLEOTIDE SEQUENCE [LARGE SCALE GENOMIC DNA]</scope>
    <source>
        <strain evidence="2 3">CGMCC 1.16330</strain>
    </source>
</reference>
<feature type="domain" description="Calcineurin-like phosphoesterase" evidence="1">
    <location>
        <begin position="20"/>
        <end position="205"/>
    </location>
</feature>
<evidence type="ECO:0000313" key="2">
    <source>
        <dbReference type="EMBL" id="GGG33745.1"/>
    </source>
</evidence>
<dbReference type="InterPro" id="IPR029052">
    <property type="entry name" value="Metallo-depent_PP-like"/>
</dbReference>
<dbReference type="Proteomes" id="UP000597507">
    <property type="component" value="Unassembled WGS sequence"/>
</dbReference>
<evidence type="ECO:0000259" key="1">
    <source>
        <dbReference type="Pfam" id="PF00149"/>
    </source>
</evidence>
<sequence>MAAPSIRFTEAPATLPRGRRVYAVGDVHGCAARLARLHAMIAADLARRPVAAPLLLHIGDYVDKGEDSAGVIRLLLRDPIPGVRAVNLLGNHERMMRQALAGDRGARADWLWCGGRETLASYALDPEAPGESWAAALPPAHRAFLDRGLALHHREGGYLFVHAGLRPGIPLEAQSEDDLLGIRHDFLQSEADHGVVVVHGHTARGAPEVRDNRINLDTAAWSGGPLTCAVLEGDRLGFLFA</sequence>
<dbReference type="SUPFAM" id="SSF56300">
    <property type="entry name" value="Metallo-dependent phosphatases"/>
    <property type="match status" value="1"/>
</dbReference>
<dbReference type="PANTHER" id="PTHR42850:SF4">
    <property type="entry name" value="ZINC-DEPENDENT ENDOPOLYPHOSPHATASE"/>
    <property type="match status" value="1"/>
</dbReference>
<dbReference type="Pfam" id="PF00149">
    <property type="entry name" value="Metallophos"/>
    <property type="match status" value="1"/>
</dbReference>
<dbReference type="GO" id="GO:0008803">
    <property type="term" value="F:bis(5'-nucleosyl)-tetraphosphatase (symmetrical) activity"/>
    <property type="evidence" value="ECO:0007669"/>
    <property type="project" value="TreeGrafter"/>
</dbReference>
<dbReference type="EMBL" id="BMKS01000005">
    <property type="protein sequence ID" value="GGG33745.1"/>
    <property type="molecule type" value="Genomic_DNA"/>
</dbReference>
<dbReference type="PANTHER" id="PTHR42850">
    <property type="entry name" value="METALLOPHOSPHOESTERASE"/>
    <property type="match status" value="1"/>
</dbReference>
<dbReference type="RefSeq" id="WP_188900076.1">
    <property type="nucleotide sequence ID" value="NZ_BMKS01000005.1"/>
</dbReference>
<dbReference type="InterPro" id="IPR004843">
    <property type="entry name" value="Calcineurin-like_PHP"/>
</dbReference>